<keyword evidence="1" id="KW-1133">Transmembrane helix</keyword>
<accession>A0A387H4K1</accession>
<reference evidence="2 3" key="1">
    <citation type="submission" date="2018-10" db="EMBL/GenBank/DDBJ databases">
        <title>Relationship between Morphology and Antimicrobial Activity in Streptomyces.</title>
        <authorList>
            <person name="Kang H.J."/>
            <person name="Kim S.B."/>
        </authorList>
    </citation>
    <scope>NUCLEOTIDE SEQUENCE [LARGE SCALE GENOMIC DNA]</scope>
    <source>
        <strain evidence="2 3">BH38</strain>
    </source>
</reference>
<evidence type="ECO:0000313" key="3">
    <source>
        <dbReference type="Proteomes" id="UP000271554"/>
    </source>
</evidence>
<dbReference type="AlphaFoldDB" id="A0A387H4K1"/>
<keyword evidence="3" id="KW-1185">Reference proteome</keyword>
<protein>
    <submittedName>
        <fullName evidence="2">Uncharacterized protein</fullName>
    </submittedName>
</protein>
<dbReference type="EMBL" id="CP032698">
    <property type="protein sequence ID" value="AYG78304.1"/>
    <property type="molecule type" value="Genomic_DNA"/>
</dbReference>
<feature type="transmembrane region" description="Helical" evidence="1">
    <location>
        <begin position="172"/>
        <end position="196"/>
    </location>
</feature>
<organism evidence="2 3">
    <name type="scientific">Streptomyces hundungensis</name>
    <dbReference type="NCBI Taxonomy" id="1077946"/>
    <lineage>
        <taxon>Bacteria</taxon>
        <taxon>Bacillati</taxon>
        <taxon>Actinomycetota</taxon>
        <taxon>Actinomycetes</taxon>
        <taxon>Kitasatosporales</taxon>
        <taxon>Streptomycetaceae</taxon>
        <taxon>Streptomyces</taxon>
    </lineage>
</organism>
<evidence type="ECO:0000313" key="2">
    <source>
        <dbReference type="EMBL" id="AYG78304.1"/>
    </source>
</evidence>
<dbReference type="KEGG" id="shun:DWB77_00411"/>
<gene>
    <name evidence="2" type="ORF">DWB77_00411</name>
</gene>
<name>A0A387H4K1_9ACTN</name>
<keyword evidence="1" id="KW-0472">Membrane</keyword>
<dbReference type="Proteomes" id="UP000271554">
    <property type="component" value="Chromosome"/>
</dbReference>
<keyword evidence="1" id="KW-0812">Transmembrane</keyword>
<evidence type="ECO:0000256" key="1">
    <source>
        <dbReference type="SAM" id="Phobius"/>
    </source>
</evidence>
<proteinExistence type="predicted"/>
<sequence>MQYRDAPDCPGGGRSGDGELCVRREAGTVLDRRTGERCTSNGTSGGTTGGITTGGITAGGGMSTAGGAIGGATAAGGGDGGTTCTTYYSLKIQRPGGSAWLGVKSQTYDDARRSDHAEVRLWQGDVVELRVRGHVDSYAPSSQQAVLPWIALGCLILAGGAWALLSGRPSGLFAFPNFGLLFVVVGVGWLGSMALFGGHPAVWAFAVVWTGFAVLWTVSAWRDG</sequence>
<feature type="transmembrane region" description="Helical" evidence="1">
    <location>
        <begin position="146"/>
        <end position="165"/>
    </location>
</feature>
<feature type="transmembrane region" description="Helical" evidence="1">
    <location>
        <begin position="202"/>
        <end position="221"/>
    </location>
</feature>